<keyword evidence="10" id="KW-1185">Reference proteome</keyword>
<evidence type="ECO:0000256" key="7">
    <source>
        <dbReference type="SAM" id="Phobius"/>
    </source>
</evidence>
<dbReference type="InterPro" id="IPR018076">
    <property type="entry name" value="T2SS_GspF_dom"/>
</dbReference>
<accession>A0ABW4SBE8</accession>
<dbReference type="Pfam" id="PF00482">
    <property type="entry name" value="T2SSF"/>
    <property type="match status" value="2"/>
</dbReference>
<sequence length="344" mass="38774">MSRKKKQSLLYRPEFLLRLSVLLKEGYTFYEALRLLLPHHMTEYEATLLKIDEEFRKGFGVAHILSMLGFHSKTLLPIVIAEVDGRLAEAFTSMGNQLKKIETAQERLKKLLAYPIVLFVFITGLLLAFRKYFLPNMEALIVSRNNEEEGFLSVLPMLVVKIPDLIIGIGVLLGLVCFSCYYLYKKLEPKNKIRFIMDIPILGNLFLTLKTRAFASELGSLLESGLPMQNALDVLVLQRLDVVLSEIAVNVKKHVIYGEPFHSAVGLVDGLTKQFSSFAQHGSDSGHLAKELIIYSEQLDEMIDRRLESGLAMLQPLLFSLIAICILAAYIALLLPVYGLIDKV</sequence>
<gene>
    <name evidence="9" type="primary">comGB</name>
    <name evidence="9" type="ORF">ACFSFY_00590</name>
</gene>
<keyword evidence="4 7" id="KW-0812">Transmembrane</keyword>
<evidence type="ECO:0000313" key="9">
    <source>
        <dbReference type="EMBL" id="MFD1926571.1"/>
    </source>
</evidence>
<dbReference type="InterPro" id="IPR003004">
    <property type="entry name" value="GspF/PilC"/>
</dbReference>
<organism evidence="9 10">
    <name type="scientific">Sporosarcina siberiensis</name>
    <dbReference type="NCBI Taxonomy" id="1365606"/>
    <lineage>
        <taxon>Bacteria</taxon>
        <taxon>Bacillati</taxon>
        <taxon>Bacillota</taxon>
        <taxon>Bacilli</taxon>
        <taxon>Bacillales</taxon>
        <taxon>Caryophanaceae</taxon>
        <taxon>Sporosarcina</taxon>
    </lineage>
</organism>
<dbReference type="InterPro" id="IPR047692">
    <property type="entry name" value="T4P_ComGB"/>
</dbReference>
<dbReference type="EMBL" id="JBHUGI010000002">
    <property type="protein sequence ID" value="MFD1926571.1"/>
    <property type="molecule type" value="Genomic_DNA"/>
</dbReference>
<evidence type="ECO:0000256" key="2">
    <source>
        <dbReference type="ARBA" id="ARBA00005745"/>
    </source>
</evidence>
<feature type="domain" description="Type II secretion system protein GspF" evidence="8">
    <location>
        <begin position="15"/>
        <end position="135"/>
    </location>
</feature>
<dbReference type="RefSeq" id="WP_381535224.1">
    <property type="nucleotide sequence ID" value="NZ_JBHUGI010000002.1"/>
</dbReference>
<evidence type="ECO:0000259" key="8">
    <source>
        <dbReference type="Pfam" id="PF00482"/>
    </source>
</evidence>
<evidence type="ECO:0000256" key="6">
    <source>
        <dbReference type="ARBA" id="ARBA00023136"/>
    </source>
</evidence>
<name>A0ABW4SBE8_9BACL</name>
<feature type="transmembrane region" description="Helical" evidence="7">
    <location>
        <begin position="111"/>
        <end position="129"/>
    </location>
</feature>
<evidence type="ECO:0000256" key="5">
    <source>
        <dbReference type="ARBA" id="ARBA00022989"/>
    </source>
</evidence>
<keyword evidence="3" id="KW-1003">Cell membrane</keyword>
<dbReference type="PANTHER" id="PTHR30012">
    <property type="entry name" value="GENERAL SECRETION PATHWAY PROTEIN"/>
    <property type="match status" value="1"/>
</dbReference>
<keyword evidence="5 7" id="KW-1133">Transmembrane helix</keyword>
<comment type="subcellular location">
    <subcellularLocation>
        <location evidence="1">Cell membrane</location>
        <topology evidence="1">Multi-pass membrane protein</topology>
    </subcellularLocation>
</comment>
<proteinExistence type="inferred from homology"/>
<evidence type="ECO:0000256" key="1">
    <source>
        <dbReference type="ARBA" id="ARBA00004651"/>
    </source>
</evidence>
<comment type="caution">
    <text evidence="9">The sequence shown here is derived from an EMBL/GenBank/DDBJ whole genome shotgun (WGS) entry which is preliminary data.</text>
</comment>
<comment type="similarity">
    <text evidence="2">Belongs to the GSP F family.</text>
</comment>
<protein>
    <submittedName>
        <fullName evidence="9">Competence type IV pilus assembly protein ComGB</fullName>
    </submittedName>
</protein>
<feature type="transmembrane region" description="Helical" evidence="7">
    <location>
        <begin position="165"/>
        <end position="184"/>
    </location>
</feature>
<dbReference type="Proteomes" id="UP001597218">
    <property type="component" value="Unassembled WGS sequence"/>
</dbReference>
<dbReference type="Gene3D" id="1.20.81.30">
    <property type="entry name" value="Type II secretion system (T2SS), domain F"/>
    <property type="match status" value="2"/>
</dbReference>
<dbReference type="NCBIfam" id="NF041012">
    <property type="entry name" value="T4P_ComGB"/>
    <property type="match status" value="1"/>
</dbReference>
<dbReference type="PANTHER" id="PTHR30012:SF0">
    <property type="entry name" value="TYPE II SECRETION SYSTEM PROTEIN F-RELATED"/>
    <property type="match status" value="1"/>
</dbReference>
<evidence type="ECO:0000256" key="4">
    <source>
        <dbReference type="ARBA" id="ARBA00022692"/>
    </source>
</evidence>
<feature type="domain" description="Type II secretion system protein GspF" evidence="8">
    <location>
        <begin position="214"/>
        <end position="336"/>
    </location>
</feature>
<feature type="transmembrane region" description="Helical" evidence="7">
    <location>
        <begin position="317"/>
        <end position="341"/>
    </location>
</feature>
<keyword evidence="6 7" id="KW-0472">Membrane</keyword>
<dbReference type="InterPro" id="IPR042094">
    <property type="entry name" value="T2SS_GspF_sf"/>
</dbReference>
<evidence type="ECO:0000256" key="3">
    <source>
        <dbReference type="ARBA" id="ARBA00022475"/>
    </source>
</evidence>
<reference evidence="10" key="1">
    <citation type="journal article" date="2019" name="Int. J. Syst. Evol. Microbiol.">
        <title>The Global Catalogue of Microorganisms (GCM) 10K type strain sequencing project: providing services to taxonomists for standard genome sequencing and annotation.</title>
        <authorList>
            <consortium name="The Broad Institute Genomics Platform"/>
            <consortium name="The Broad Institute Genome Sequencing Center for Infectious Disease"/>
            <person name="Wu L."/>
            <person name="Ma J."/>
        </authorList>
    </citation>
    <scope>NUCLEOTIDE SEQUENCE [LARGE SCALE GENOMIC DNA]</scope>
    <source>
        <strain evidence="10">CGMCC 4.7177</strain>
    </source>
</reference>
<dbReference type="PRINTS" id="PR00812">
    <property type="entry name" value="BCTERIALGSPF"/>
</dbReference>
<evidence type="ECO:0000313" key="10">
    <source>
        <dbReference type="Proteomes" id="UP001597218"/>
    </source>
</evidence>